<feature type="region of interest" description="Disordered" evidence="1">
    <location>
        <begin position="218"/>
        <end position="240"/>
    </location>
</feature>
<feature type="compositionally biased region" description="Polar residues" evidence="1">
    <location>
        <begin position="133"/>
        <end position="142"/>
    </location>
</feature>
<feature type="region of interest" description="Disordered" evidence="1">
    <location>
        <begin position="106"/>
        <end position="176"/>
    </location>
</feature>
<proteinExistence type="predicted"/>
<gene>
    <name evidence="2" type="ORF">PR048_008837</name>
</gene>
<name>A0ABQ9HY84_9NEOP</name>
<comment type="caution">
    <text evidence="2">The sequence shown here is derived from an EMBL/GenBank/DDBJ whole genome shotgun (WGS) entry which is preliminary data.</text>
</comment>
<dbReference type="Proteomes" id="UP001159363">
    <property type="component" value="Chromosome 3"/>
</dbReference>
<reference evidence="2 3" key="1">
    <citation type="submission" date="2023-02" db="EMBL/GenBank/DDBJ databases">
        <title>LHISI_Scaffold_Assembly.</title>
        <authorList>
            <person name="Stuart O.P."/>
            <person name="Cleave R."/>
            <person name="Magrath M.J.L."/>
            <person name="Mikheyev A.S."/>
        </authorList>
    </citation>
    <scope>NUCLEOTIDE SEQUENCE [LARGE SCALE GENOMIC DNA]</scope>
    <source>
        <strain evidence="2">Daus_M_001</strain>
        <tissue evidence="2">Leg muscle</tissue>
    </source>
</reference>
<evidence type="ECO:0000313" key="3">
    <source>
        <dbReference type="Proteomes" id="UP001159363"/>
    </source>
</evidence>
<feature type="compositionally biased region" description="Basic and acidic residues" evidence="1">
    <location>
        <begin position="231"/>
        <end position="240"/>
    </location>
</feature>
<feature type="compositionally biased region" description="Low complexity" evidence="1">
    <location>
        <begin position="115"/>
        <end position="124"/>
    </location>
</feature>
<organism evidence="2 3">
    <name type="scientific">Dryococelus australis</name>
    <dbReference type="NCBI Taxonomy" id="614101"/>
    <lineage>
        <taxon>Eukaryota</taxon>
        <taxon>Metazoa</taxon>
        <taxon>Ecdysozoa</taxon>
        <taxon>Arthropoda</taxon>
        <taxon>Hexapoda</taxon>
        <taxon>Insecta</taxon>
        <taxon>Pterygota</taxon>
        <taxon>Neoptera</taxon>
        <taxon>Polyneoptera</taxon>
        <taxon>Phasmatodea</taxon>
        <taxon>Verophasmatodea</taxon>
        <taxon>Anareolatae</taxon>
        <taxon>Phasmatidae</taxon>
        <taxon>Eurycanthinae</taxon>
        <taxon>Dryococelus</taxon>
    </lineage>
</organism>
<sequence length="240" mass="26529">MAVATQSPRVSARHEGRYGQSVGLLASHQGDPGSILGWVTPDFRMWESCRTMPLVCGFSRGSPVSPASPFRRYSTLTSTILIGSQDLDFKNLPYLFTSLTANSTNINHADRNSRSGRLLTSRSSEPMRVTEVSMEQSRNEGTGETGDPREDPTTNGIVRHDSHVRKSGATQPGIKPGSLWWEASNITAQPPPVFYGRGRDLSTASKWEQVVISYGRPDTTRRTTEPQLLLDGERNEEHEI</sequence>
<evidence type="ECO:0000256" key="1">
    <source>
        <dbReference type="SAM" id="MobiDB-lite"/>
    </source>
</evidence>
<dbReference type="EMBL" id="JARBHB010000003">
    <property type="protein sequence ID" value="KAJ8889338.1"/>
    <property type="molecule type" value="Genomic_DNA"/>
</dbReference>
<keyword evidence="3" id="KW-1185">Reference proteome</keyword>
<evidence type="ECO:0000313" key="2">
    <source>
        <dbReference type="EMBL" id="KAJ8889338.1"/>
    </source>
</evidence>
<protein>
    <submittedName>
        <fullName evidence="2">Uncharacterized protein</fullName>
    </submittedName>
</protein>
<accession>A0ABQ9HY84</accession>